<dbReference type="EMBL" id="JAPFQP010000001">
    <property type="protein sequence ID" value="MCX2718851.1"/>
    <property type="molecule type" value="Genomic_DNA"/>
</dbReference>
<evidence type="ECO:0000313" key="2">
    <source>
        <dbReference type="EMBL" id="MCX2718851.1"/>
    </source>
</evidence>
<dbReference type="AlphaFoldDB" id="A0AAE3MK78"/>
<feature type="transmembrane region" description="Helical" evidence="1">
    <location>
        <begin position="5"/>
        <end position="26"/>
    </location>
</feature>
<dbReference type="Proteomes" id="UP001207116">
    <property type="component" value="Unassembled WGS sequence"/>
</dbReference>
<protein>
    <submittedName>
        <fullName evidence="2">DUF4199 domain-containing protein</fullName>
    </submittedName>
</protein>
<comment type="caution">
    <text evidence="2">The sequence shown here is derived from an EMBL/GenBank/DDBJ whole genome shotgun (WGS) entry which is preliminary data.</text>
</comment>
<keyword evidence="1" id="KW-0472">Membrane</keyword>
<feature type="transmembrane region" description="Helical" evidence="1">
    <location>
        <begin position="38"/>
        <end position="57"/>
    </location>
</feature>
<sequence>MKTTVIKFGIYGLIFAIVIFLGALYFGQELSYSTQEVLGYTSMIVSLIFVFFGIKHFRDRENEGRVNFGKALIIGLLISLITAVGFGIADYIYTTAINPNFFEEYEIAMRNQGYKGEIPEFTSGLAALLMFATVTILGLIISIISALILQKK</sequence>
<keyword evidence="1" id="KW-0812">Transmembrane</keyword>
<gene>
    <name evidence="2" type="ORF">OO016_04465</name>
</gene>
<keyword evidence="3" id="KW-1185">Reference proteome</keyword>
<keyword evidence="1" id="KW-1133">Transmembrane helix</keyword>
<reference evidence="2" key="1">
    <citation type="submission" date="2022-11" db="EMBL/GenBank/DDBJ databases">
        <title>The characterization of three novel Bacteroidetes species and genomic analysis of their roles in tidal elemental geochemical cycles.</title>
        <authorList>
            <person name="Ma K.-J."/>
        </authorList>
    </citation>
    <scope>NUCLEOTIDE SEQUENCE</scope>
    <source>
        <strain evidence="2">M415</strain>
    </source>
</reference>
<evidence type="ECO:0000313" key="3">
    <source>
        <dbReference type="Proteomes" id="UP001207116"/>
    </source>
</evidence>
<dbReference type="InterPro" id="IPR025250">
    <property type="entry name" value="DUF4199"/>
</dbReference>
<accession>A0AAE3MK78</accession>
<organism evidence="2 3">
    <name type="scientific">Lentiprolixibacter aurantiacus</name>
    <dbReference type="NCBI Taxonomy" id="2993939"/>
    <lineage>
        <taxon>Bacteria</taxon>
        <taxon>Pseudomonadati</taxon>
        <taxon>Bacteroidota</taxon>
        <taxon>Flavobacteriia</taxon>
        <taxon>Flavobacteriales</taxon>
        <taxon>Flavobacteriaceae</taxon>
        <taxon>Lentiprolixibacter</taxon>
    </lineage>
</organism>
<feature type="transmembrane region" description="Helical" evidence="1">
    <location>
        <begin position="69"/>
        <end position="93"/>
    </location>
</feature>
<feature type="transmembrane region" description="Helical" evidence="1">
    <location>
        <begin position="125"/>
        <end position="149"/>
    </location>
</feature>
<proteinExistence type="predicted"/>
<evidence type="ECO:0000256" key="1">
    <source>
        <dbReference type="SAM" id="Phobius"/>
    </source>
</evidence>
<name>A0AAE3MK78_9FLAO</name>
<dbReference type="RefSeq" id="WP_266011189.1">
    <property type="nucleotide sequence ID" value="NZ_JAPFQP010000001.1"/>
</dbReference>
<dbReference type="Pfam" id="PF13858">
    <property type="entry name" value="DUF4199"/>
    <property type="match status" value="1"/>
</dbReference>